<protein>
    <recommendedName>
        <fullName evidence="8">Nuclear rim protein 1</fullName>
    </recommendedName>
</protein>
<dbReference type="PANTHER" id="PTHR28293:SF1">
    <property type="entry name" value="NUCLEAR RIM PROTEIN 1"/>
    <property type="match status" value="1"/>
</dbReference>
<evidence type="ECO:0000256" key="2">
    <source>
        <dbReference type="ARBA" id="ARBA00022692"/>
    </source>
</evidence>
<comment type="caution">
    <text evidence="6">The sequence shown here is derived from an EMBL/GenBank/DDBJ whole genome shotgun (WGS) entry which is preliminary data.</text>
</comment>
<feature type="compositionally biased region" description="Polar residues" evidence="5">
    <location>
        <begin position="277"/>
        <end position="309"/>
    </location>
</feature>
<keyword evidence="3" id="KW-1133">Transmembrane helix</keyword>
<keyword evidence="2" id="KW-0812">Transmembrane</keyword>
<gene>
    <name evidence="6" type="ORF">BT93_L4294</name>
</gene>
<evidence type="ECO:0000256" key="4">
    <source>
        <dbReference type="ARBA" id="ARBA00023136"/>
    </source>
</evidence>
<evidence type="ECO:0000256" key="1">
    <source>
        <dbReference type="ARBA" id="ARBA00004127"/>
    </source>
</evidence>
<sequence length="426" mass="48409">MPAYVRKQSLADRIKSSLNIYDIALWLSEEIESNGWDQLEKEWAIPIGVVFNLIFLVARANGNTRSSSYDDVFVSVLNTVYTFFRKRNYRLFEAPIDTVPSTPSARRVKLNSSPVSSSPLRYLSSLVGADSAESRAHPDAKRDVWEVSVWDPLPLSLRLFCYFSPGHIILYWLFLPTHASDPRPSTTVATVIFVALLISTQLSFLSSNFSQQNKDTSYISKEVLHEYDTKYVKPRTQPLYRDVTTQFSEQASYSDIKDGQYNKVVVFTPTHIINRGFKTNPNPDYTPQRNMDNNIDSDVSRYRTSTPSVRPNHIPSRPSDFSSPLKPSTALRQPTFRPPTSAGGNLGVYTHAASPLRKSASTNFTHTRNGFLEDTNLSKQLASPEKHRHDRLSTPGGAVPRTNADVTRYERQQFEEKRRRRETGNF</sequence>
<organism evidence="6 7">
    <name type="scientific">Corymbia citriodora subsp. variegata</name>
    <dbReference type="NCBI Taxonomy" id="360336"/>
    <lineage>
        <taxon>Eukaryota</taxon>
        <taxon>Viridiplantae</taxon>
        <taxon>Streptophyta</taxon>
        <taxon>Embryophyta</taxon>
        <taxon>Tracheophyta</taxon>
        <taxon>Spermatophyta</taxon>
        <taxon>Magnoliopsida</taxon>
        <taxon>eudicotyledons</taxon>
        <taxon>Gunneridae</taxon>
        <taxon>Pentapetalae</taxon>
        <taxon>rosids</taxon>
        <taxon>malvids</taxon>
        <taxon>Myrtales</taxon>
        <taxon>Myrtaceae</taxon>
        <taxon>Myrtoideae</taxon>
        <taxon>Eucalypteae</taxon>
        <taxon>Corymbia</taxon>
    </lineage>
</organism>
<dbReference type="GO" id="GO:0007096">
    <property type="term" value="P:regulation of exit from mitosis"/>
    <property type="evidence" value="ECO:0007669"/>
    <property type="project" value="TreeGrafter"/>
</dbReference>
<evidence type="ECO:0000313" key="6">
    <source>
        <dbReference type="EMBL" id="KAF7846471.1"/>
    </source>
</evidence>
<dbReference type="Pfam" id="PF10332">
    <property type="entry name" value="DUF2418"/>
    <property type="match status" value="1"/>
</dbReference>
<dbReference type="AlphaFoldDB" id="A0A8T0CG04"/>
<comment type="subcellular location">
    <subcellularLocation>
        <location evidence="1">Endomembrane system</location>
        <topology evidence="1">Multi-pass membrane protein</topology>
    </subcellularLocation>
</comment>
<feature type="compositionally biased region" description="Basic and acidic residues" evidence="5">
    <location>
        <begin position="407"/>
        <end position="417"/>
    </location>
</feature>
<dbReference type="Proteomes" id="UP000806378">
    <property type="component" value="Unassembled WGS sequence"/>
</dbReference>
<reference evidence="6" key="1">
    <citation type="submission" date="2020-05" db="EMBL/GenBank/DDBJ databases">
        <title>WGS assembly of Corymbia citriodora subspecies variegata.</title>
        <authorList>
            <person name="Barry K."/>
            <person name="Hundley H."/>
            <person name="Shu S."/>
            <person name="Jenkins J."/>
            <person name="Grimwood J."/>
            <person name="Baten A."/>
        </authorList>
    </citation>
    <scope>NUCLEOTIDE SEQUENCE</scope>
    <source>
        <strain evidence="6">CV2-018</strain>
    </source>
</reference>
<feature type="region of interest" description="Disordered" evidence="5">
    <location>
        <begin position="370"/>
        <end position="426"/>
    </location>
</feature>
<dbReference type="GO" id="GO:0043007">
    <property type="term" value="P:maintenance of rDNA"/>
    <property type="evidence" value="ECO:0007669"/>
    <property type="project" value="TreeGrafter"/>
</dbReference>
<dbReference type="EMBL" id="MU093036">
    <property type="protein sequence ID" value="KAF7846471.1"/>
    <property type="molecule type" value="Genomic_DNA"/>
</dbReference>
<name>A0A8T0CG04_CORYI</name>
<dbReference type="InterPro" id="IPR018819">
    <property type="entry name" value="Nur1/Mug154"/>
</dbReference>
<dbReference type="OrthoDB" id="3363151at2759"/>
<feature type="compositionally biased region" description="Polar residues" evidence="5">
    <location>
        <begin position="319"/>
        <end position="332"/>
    </location>
</feature>
<evidence type="ECO:0000256" key="5">
    <source>
        <dbReference type="SAM" id="MobiDB-lite"/>
    </source>
</evidence>
<accession>A0A8T0CG04</accession>
<dbReference type="Gramene" id="rna-gnl|WGS:JABURB|Cocit.L4294.1">
    <property type="protein sequence ID" value="cds-KAF7846471.1"/>
    <property type="gene ID" value="gene-BT93_L4294"/>
</dbReference>
<keyword evidence="4" id="KW-0472">Membrane</keyword>
<dbReference type="GO" id="GO:0012505">
    <property type="term" value="C:endomembrane system"/>
    <property type="evidence" value="ECO:0007669"/>
    <property type="project" value="UniProtKB-SubCell"/>
</dbReference>
<dbReference type="PANTHER" id="PTHR28293">
    <property type="entry name" value="NUCLEAR RIM PROTEIN 1"/>
    <property type="match status" value="1"/>
</dbReference>
<proteinExistence type="predicted"/>
<keyword evidence="7" id="KW-1185">Reference proteome</keyword>
<feature type="region of interest" description="Disordered" evidence="5">
    <location>
        <begin position="276"/>
        <end position="348"/>
    </location>
</feature>
<evidence type="ECO:0000256" key="3">
    <source>
        <dbReference type="ARBA" id="ARBA00022989"/>
    </source>
</evidence>
<evidence type="ECO:0008006" key="8">
    <source>
        <dbReference type="Google" id="ProtNLM"/>
    </source>
</evidence>
<evidence type="ECO:0000313" key="7">
    <source>
        <dbReference type="Proteomes" id="UP000806378"/>
    </source>
</evidence>